<dbReference type="GO" id="GO:0016787">
    <property type="term" value="F:hydrolase activity"/>
    <property type="evidence" value="ECO:0007669"/>
    <property type="project" value="UniProtKB-KW"/>
</dbReference>
<evidence type="ECO:0000313" key="11">
    <source>
        <dbReference type="Proteomes" id="UP000006852"/>
    </source>
</evidence>
<keyword evidence="4" id="KW-0479">Metal-binding</keyword>
<dbReference type="InterPro" id="IPR038371">
    <property type="entry name" value="Cu_polyphenol_OxRdtase_sf"/>
</dbReference>
<dbReference type="OrthoDB" id="4279at2"/>
<dbReference type="STRING" id="869209.Tresu_0967"/>
<sequence>MSFLTGNFFYNGKPLSSAPLWGMSVLESGNMRFRWNETNSVRDNFFSSICAEKRKIAQPELIHSKTVYEVSSADEIFKKKGDGILTSNKFIIPAVTVADCMPIFVYDKNSNAFGVLHSGWKGTGIVKEAFFMLNKKYGSNTDDFCFVLGPHINSCCYSIDKDRAEYFAENFGSECVSFIDGNKYSLSLADANLFLLKKIGIPDGNVFVSKECTCCFKENGAFKYGSFRRQTSSLPQDLPLEEKQKHFTVQTAFVFYSF</sequence>
<keyword evidence="6" id="KW-0862">Zinc</keyword>
<evidence type="ECO:0000256" key="2">
    <source>
        <dbReference type="ARBA" id="ARBA00007353"/>
    </source>
</evidence>
<evidence type="ECO:0000256" key="3">
    <source>
        <dbReference type="ARBA" id="ARBA00022679"/>
    </source>
</evidence>
<keyword evidence="5" id="KW-0378">Hydrolase</keyword>
<dbReference type="HOGENOM" id="CLU_065784_0_2_12"/>
<accession>F2NUQ6</accession>
<dbReference type="SUPFAM" id="SSF64438">
    <property type="entry name" value="CNF1/YfiH-like putative cysteine hydrolases"/>
    <property type="match status" value="1"/>
</dbReference>
<name>F2NUQ6_TRES6</name>
<dbReference type="eggNOG" id="COG1496">
    <property type="taxonomic scope" value="Bacteria"/>
</dbReference>
<comment type="catalytic activity">
    <reaction evidence="7">
        <text>adenosine + H2O + H(+) = inosine + NH4(+)</text>
        <dbReference type="Rhea" id="RHEA:24408"/>
        <dbReference type="ChEBI" id="CHEBI:15377"/>
        <dbReference type="ChEBI" id="CHEBI:15378"/>
        <dbReference type="ChEBI" id="CHEBI:16335"/>
        <dbReference type="ChEBI" id="CHEBI:17596"/>
        <dbReference type="ChEBI" id="CHEBI:28938"/>
        <dbReference type="EC" id="3.5.4.4"/>
    </reaction>
    <physiologicalReaction direction="left-to-right" evidence="7">
        <dbReference type="Rhea" id="RHEA:24409"/>
    </physiologicalReaction>
</comment>
<dbReference type="Pfam" id="PF02578">
    <property type="entry name" value="Cu-oxidase_4"/>
    <property type="match status" value="1"/>
</dbReference>
<evidence type="ECO:0000256" key="8">
    <source>
        <dbReference type="ARBA" id="ARBA00048968"/>
    </source>
</evidence>
<dbReference type="CDD" id="cd16833">
    <property type="entry name" value="YfiH"/>
    <property type="match status" value="1"/>
</dbReference>
<dbReference type="AlphaFoldDB" id="F2NUQ6"/>
<reference evidence="11" key="2">
    <citation type="submission" date="2011-04" db="EMBL/GenBank/DDBJ databases">
        <title>The complete genome of chromosome of Treponema succinifaciens DSM 2489.</title>
        <authorList>
            <person name="Lucas S."/>
            <person name="Copeland A."/>
            <person name="Lapidus A."/>
            <person name="Bruce D."/>
            <person name="Goodwin L."/>
            <person name="Pitluck S."/>
            <person name="Peters L."/>
            <person name="Kyrpides N."/>
            <person name="Mavromatis K."/>
            <person name="Ivanova N."/>
            <person name="Ovchinnikova G."/>
            <person name="Teshima H."/>
            <person name="Detter J.C."/>
            <person name="Tapia R."/>
            <person name="Han C."/>
            <person name="Land M."/>
            <person name="Hauser L."/>
            <person name="Markowitz V."/>
            <person name="Cheng J.-F."/>
            <person name="Hugenholtz P."/>
            <person name="Woyke T."/>
            <person name="Wu D."/>
            <person name="Gronow S."/>
            <person name="Wellnitz S."/>
            <person name="Brambilla E."/>
            <person name="Klenk H.-P."/>
            <person name="Eisen J.A."/>
        </authorList>
    </citation>
    <scope>NUCLEOTIDE SEQUENCE [LARGE SCALE GENOMIC DNA]</scope>
    <source>
        <strain evidence="11">ATCC 33096 / DSM 2489 / 6091</strain>
    </source>
</reference>
<organism evidence="10 11">
    <name type="scientific">Treponema succinifaciens (strain ATCC 33096 / DSM 2489 / 6091)</name>
    <dbReference type="NCBI Taxonomy" id="869209"/>
    <lineage>
        <taxon>Bacteria</taxon>
        <taxon>Pseudomonadati</taxon>
        <taxon>Spirochaetota</taxon>
        <taxon>Spirochaetia</taxon>
        <taxon>Spirochaetales</taxon>
        <taxon>Treponemataceae</taxon>
        <taxon>Treponema</taxon>
    </lineage>
</organism>
<dbReference type="RefSeq" id="WP_013701179.1">
    <property type="nucleotide sequence ID" value="NC_015385.1"/>
</dbReference>
<evidence type="ECO:0000256" key="1">
    <source>
        <dbReference type="ARBA" id="ARBA00000553"/>
    </source>
</evidence>
<dbReference type="PANTHER" id="PTHR30616">
    <property type="entry name" value="UNCHARACTERIZED PROTEIN YFIH"/>
    <property type="match status" value="1"/>
</dbReference>
<dbReference type="PANTHER" id="PTHR30616:SF2">
    <property type="entry name" value="PURINE NUCLEOSIDE PHOSPHORYLASE LACC1"/>
    <property type="match status" value="1"/>
</dbReference>
<dbReference type="GO" id="GO:0005507">
    <property type="term" value="F:copper ion binding"/>
    <property type="evidence" value="ECO:0007669"/>
    <property type="project" value="TreeGrafter"/>
</dbReference>
<comment type="catalytic activity">
    <reaction evidence="1">
        <text>inosine + phosphate = alpha-D-ribose 1-phosphate + hypoxanthine</text>
        <dbReference type="Rhea" id="RHEA:27646"/>
        <dbReference type="ChEBI" id="CHEBI:17368"/>
        <dbReference type="ChEBI" id="CHEBI:17596"/>
        <dbReference type="ChEBI" id="CHEBI:43474"/>
        <dbReference type="ChEBI" id="CHEBI:57720"/>
        <dbReference type="EC" id="2.4.2.1"/>
    </reaction>
    <physiologicalReaction direction="left-to-right" evidence="1">
        <dbReference type="Rhea" id="RHEA:27647"/>
    </physiologicalReaction>
</comment>
<protein>
    <submittedName>
        <fullName evidence="10">Multi-copper polyphenol oxidoreductase, laccase</fullName>
    </submittedName>
</protein>
<proteinExistence type="inferred from homology"/>
<dbReference type="EMBL" id="CP002631">
    <property type="protein sequence ID" value="AEB13887.1"/>
    <property type="molecule type" value="Genomic_DNA"/>
</dbReference>
<evidence type="ECO:0000256" key="5">
    <source>
        <dbReference type="ARBA" id="ARBA00022801"/>
    </source>
</evidence>
<dbReference type="InterPro" id="IPR011324">
    <property type="entry name" value="Cytotoxic_necrot_fac-like_cat"/>
</dbReference>
<evidence type="ECO:0000256" key="9">
    <source>
        <dbReference type="ARBA" id="ARBA00049893"/>
    </source>
</evidence>
<comment type="similarity">
    <text evidence="2">Belongs to the purine nucleoside phosphorylase YfiH/LACC1 family.</text>
</comment>
<dbReference type="Gene3D" id="3.60.140.10">
    <property type="entry name" value="CNF1/YfiH-like putative cysteine hydrolases"/>
    <property type="match status" value="1"/>
</dbReference>
<dbReference type="GO" id="GO:0017061">
    <property type="term" value="F:S-methyl-5-thioadenosine phosphorylase activity"/>
    <property type="evidence" value="ECO:0007669"/>
    <property type="project" value="UniProtKB-EC"/>
</dbReference>
<evidence type="ECO:0000313" key="10">
    <source>
        <dbReference type="EMBL" id="AEB13887.1"/>
    </source>
</evidence>
<comment type="catalytic activity">
    <reaction evidence="9">
        <text>S-methyl-5'-thioadenosine + phosphate = 5-(methylsulfanyl)-alpha-D-ribose 1-phosphate + adenine</text>
        <dbReference type="Rhea" id="RHEA:11852"/>
        <dbReference type="ChEBI" id="CHEBI:16708"/>
        <dbReference type="ChEBI" id="CHEBI:17509"/>
        <dbReference type="ChEBI" id="CHEBI:43474"/>
        <dbReference type="ChEBI" id="CHEBI:58533"/>
        <dbReference type="EC" id="2.4.2.28"/>
    </reaction>
    <physiologicalReaction direction="left-to-right" evidence="9">
        <dbReference type="Rhea" id="RHEA:11853"/>
    </physiologicalReaction>
</comment>
<evidence type="ECO:0000256" key="7">
    <source>
        <dbReference type="ARBA" id="ARBA00047989"/>
    </source>
</evidence>
<dbReference type="InterPro" id="IPR003730">
    <property type="entry name" value="Cu_polyphenol_OxRdtase"/>
</dbReference>
<dbReference type="Proteomes" id="UP000006852">
    <property type="component" value="Chromosome"/>
</dbReference>
<evidence type="ECO:0000256" key="4">
    <source>
        <dbReference type="ARBA" id="ARBA00022723"/>
    </source>
</evidence>
<reference evidence="10 11" key="1">
    <citation type="journal article" date="2011" name="Stand. Genomic Sci.">
        <title>Complete genome sequence of Treponema succinifaciens type strain (6091).</title>
        <authorList>
            <person name="Han C."/>
            <person name="Gronow S."/>
            <person name="Teshima H."/>
            <person name="Lapidus A."/>
            <person name="Nolan M."/>
            <person name="Lucas S."/>
            <person name="Hammon N."/>
            <person name="Deshpande S."/>
            <person name="Cheng J.F."/>
            <person name="Zeytun A."/>
            <person name="Tapia R."/>
            <person name="Goodwin L."/>
            <person name="Pitluck S."/>
            <person name="Liolios K."/>
            <person name="Pagani I."/>
            <person name="Ivanova N."/>
            <person name="Mavromatis K."/>
            <person name="Mikhailova N."/>
            <person name="Huntemann M."/>
            <person name="Pati A."/>
            <person name="Chen A."/>
            <person name="Palaniappan K."/>
            <person name="Land M."/>
            <person name="Hauser L."/>
            <person name="Brambilla E.M."/>
            <person name="Rohde M."/>
            <person name="Goker M."/>
            <person name="Woyke T."/>
            <person name="Bristow J."/>
            <person name="Eisen J.A."/>
            <person name="Markowitz V."/>
            <person name="Hugenholtz P."/>
            <person name="Kyrpides N.C."/>
            <person name="Klenk H.P."/>
            <person name="Detter J.C."/>
        </authorList>
    </citation>
    <scope>NUCLEOTIDE SEQUENCE [LARGE SCALE GENOMIC DNA]</scope>
    <source>
        <strain evidence="11">ATCC 33096 / DSM 2489 / 6091</strain>
    </source>
</reference>
<comment type="catalytic activity">
    <reaction evidence="8">
        <text>adenosine + phosphate = alpha-D-ribose 1-phosphate + adenine</text>
        <dbReference type="Rhea" id="RHEA:27642"/>
        <dbReference type="ChEBI" id="CHEBI:16335"/>
        <dbReference type="ChEBI" id="CHEBI:16708"/>
        <dbReference type="ChEBI" id="CHEBI:43474"/>
        <dbReference type="ChEBI" id="CHEBI:57720"/>
        <dbReference type="EC" id="2.4.2.1"/>
    </reaction>
    <physiologicalReaction direction="left-to-right" evidence="8">
        <dbReference type="Rhea" id="RHEA:27643"/>
    </physiologicalReaction>
</comment>
<evidence type="ECO:0000256" key="6">
    <source>
        <dbReference type="ARBA" id="ARBA00022833"/>
    </source>
</evidence>
<keyword evidence="11" id="KW-1185">Reference proteome</keyword>
<gene>
    <name evidence="10" type="ordered locus">Tresu_0967</name>
</gene>
<keyword evidence="3" id="KW-0808">Transferase</keyword>
<dbReference type="GeneID" id="302998132"/>
<dbReference type="KEGG" id="tsu:Tresu_0967"/>